<evidence type="ECO:0000313" key="2">
    <source>
        <dbReference type="EMBL" id="SDD20484.1"/>
    </source>
</evidence>
<dbReference type="Proteomes" id="UP000199603">
    <property type="component" value="Unassembled WGS sequence"/>
</dbReference>
<dbReference type="EMBL" id="FNAG01000001">
    <property type="protein sequence ID" value="SDD20484.1"/>
    <property type="molecule type" value="Genomic_DNA"/>
</dbReference>
<name>A0A1G6SV96_9GAMM</name>
<dbReference type="PANTHER" id="PTHR40080">
    <property type="entry name" value="LMO1763 PROTEIN"/>
    <property type="match status" value="1"/>
</dbReference>
<dbReference type="PANTHER" id="PTHR40080:SF1">
    <property type="entry name" value="TRPR-LIKE PROTEIN YERC_YECD"/>
    <property type="match status" value="1"/>
</dbReference>
<dbReference type="InterPro" id="IPR013368">
    <property type="entry name" value="YecD_YerC"/>
</dbReference>
<accession>A0A1G6SV96</accession>
<dbReference type="InterPro" id="IPR038116">
    <property type="entry name" value="TrpR-like_sf"/>
</dbReference>
<feature type="region of interest" description="Disordered" evidence="1">
    <location>
        <begin position="1"/>
        <end position="24"/>
    </location>
</feature>
<protein>
    <submittedName>
        <fullName evidence="2">Trp operon repressor family</fullName>
    </submittedName>
</protein>
<reference evidence="2 3" key="1">
    <citation type="submission" date="2016-10" db="EMBL/GenBank/DDBJ databases">
        <authorList>
            <person name="de Groot N.N."/>
        </authorList>
    </citation>
    <scope>NUCLEOTIDE SEQUENCE [LARGE SCALE GENOMIC DNA]</scope>
    <source>
        <strain evidence="2 3">DSM 16957</strain>
    </source>
</reference>
<dbReference type="Pfam" id="PF01371">
    <property type="entry name" value="Trp_repressor"/>
    <property type="match status" value="1"/>
</dbReference>
<dbReference type="GO" id="GO:0043565">
    <property type="term" value="F:sequence-specific DNA binding"/>
    <property type="evidence" value="ECO:0007669"/>
    <property type="project" value="InterPro"/>
</dbReference>
<dbReference type="GO" id="GO:0003700">
    <property type="term" value="F:DNA-binding transcription factor activity"/>
    <property type="evidence" value="ECO:0007669"/>
    <property type="project" value="InterPro"/>
</dbReference>
<dbReference type="SUPFAM" id="SSF48295">
    <property type="entry name" value="TrpR-like"/>
    <property type="match status" value="1"/>
</dbReference>
<evidence type="ECO:0000313" key="3">
    <source>
        <dbReference type="Proteomes" id="UP000199603"/>
    </source>
</evidence>
<evidence type="ECO:0000256" key="1">
    <source>
        <dbReference type="SAM" id="MobiDB-lite"/>
    </source>
</evidence>
<dbReference type="NCBIfam" id="TIGR02531">
    <property type="entry name" value="yecD_yerC"/>
    <property type="match status" value="1"/>
</dbReference>
<organism evidence="2 3">
    <name type="scientific">Aquimonas voraii</name>
    <dbReference type="NCBI Taxonomy" id="265719"/>
    <lineage>
        <taxon>Bacteria</taxon>
        <taxon>Pseudomonadati</taxon>
        <taxon>Pseudomonadota</taxon>
        <taxon>Gammaproteobacteria</taxon>
        <taxon>Lysobacterales</taxon>
        <taxon>Lysobacteraceae</taxon>
        <taxon>Aquimonas</taxon>
    </lineage>
</organism>
<dbReference type="InterPro" id="IPR000831">
    <property type="entry name" value="Trp_repress"/>
</dbReference>
<dbReference type="AlphaFoldDB" id="A0A1G6SV96"/>
<sequence>MKRRIASPEAPAVSSPRERKPAPVVQPAADPVFALCEALAKLRDPAEIAAFLDDLCTPAELEALADRWRVVPLLLAGRTYRDIHDLTGVSVTTVGRVARCLTHGAGGYRAAARHLKLHDPSGIAAAKR</sequence>
<dbReference type="Gene3D" id="1.10.1270.10">
    <property type="entry name" value="TrpR-like"/>
    <property type="match status" value="1"/>
</dbReference>
<keyword evidence="3" id="KW-1185">Reference proteome</keyword>
<dbReference type="InterPro" id="IPR010921">
    <property type="entry name" value="Trp_repressor/repl_initiator"/>
</dbReference>
<dbReference type="STRING" id="265719.SAMN04488509_101702"/>
<proteinExistence type="predicted"/>
<gene>
    <name evidence="2" type="ORF">SAMN04488509_101702</name>
</gene>